<evidence type="ECO:0000256" key="1">
    <source>
        <dbReference type="ARBA" id="ARBA00004141"/>
    </source>
</evidence>
<organism evidence="10">
    <name type="scientific">Hyalomma excavatum</name>
    <dbReference type="NCBI Taxonomy" id="257692"/>
    <lineage>
        <taxon>Eukaryota</taxon>
        <taxon>Metazoa</taxon>
        <taxon>Ecdysozoa</taxon>
        <taxon>Arthropoda</taxon>
        <taxon>Chelicerata</taxon>
        <taxon>Arachnida</taxon>
        <taxon>Acari</taxon>
        <taxon>Parasitiformes</taxon>
        <taxon>Ixodida</taxon>
        <taxon>Ixodoidea</taxon>
        <taxon>Ixodidae</taxon>
        <taxon>Hyalomminae</taxon>
        <taxon>Hyalomma</taxon>
    </lineage>
</organism>
<feature type="transmembrane region" description="Helical" evidence="9">
    <location>
        <begin position="20"/>
        <end position="40"/>
    </location>
</feature>
<dbReference type="InterPro" id="IPR023395">
    <property type="entry name" value="MCP_dom_sf"/>
</dbReference>
<evidence type="ECO:0000256" key="7">
    <source>
        <dbReference type="PROSITE-ProRule" id="PRU00282"/>
    </source>
</evidence>
<evidence type="ECO:0000256" key="4">
    <source>
        <dbReference type="ARBA" id="ARBA00022692"/>
    </source>
</evidence>
<feature type="transmembrane region" description="Helical" evidence="9">
    <location>
        <begin position="183"/>
        <end position="204"/>
    </location>
</feature>
<keyword evidence="9" id="KW-1133">Transmembrane helix</keyword>
<evidence type="ECO:0000256" key="5">
    <source>
        <dbReference type="ARBA" id="ARBA00022737"/>
    </source>
</evidence>
<feature type="repeat" description="Solcar" evidence="7">
    <location>
        <begin position="18"/>
        <end position="99"/>
    </location>
</feature>
<dbReference type="GO" id="GO:0009083">
    <property type="term" value="P:branched-chain amino acid catabolic process"/>
    <property type="evidence" value="ECO:0007669"/>
    <property type="project" value="InterPro"/>
</dbReference>
<comment type="similarity">
    <text evidence="2 8">Belongs to the mitochondrial carrier (TC 2.A.29) family.</text>
</comment>
<name>A0A131XHY2_9ACAR</name>
<keyword evidence="4 7" id="KW-0812">Transmembrane</keyword>
<evidence type="ECO:0000256" key="8">
    <source>
        <dbReference type="RuleBase" id="RU000488"/>
    </source>
</evidence>
<sequence length="316" mass="36542">MEDPEILTIEWEMMDKSRFFMFSMINAFTLRCLVYPLTVIKTRLQVQKPGKLYTGTFDACSKILRYEGFGGLYRGFWINTIQMFSGIGYIFTYEKVRDMLSRHADIHDRRLKGLIAGGCSSLVSQTIITPFDVVSQHMMVLGRSSKSGGTVMNPLNISVDLKRKHLIPAAIVRELYRRDGIKGFYRGYFASLLAYVPGSALWWMFYPAYADGMRRVLPGWTPQMLVQCMAGPMSGITVCFITNPMDVVRARIQVQRMNSVTQTFWQLWTEERLRMFQIGLSARVMQSVISSFLLALGYETLKRWSVHDEYKDKIRW</sequence>
<dbReference type="GO" id="GO:0015658">
    <property type="term" value="F:branched-chain amino acid transmembrane transporter activity"/>
    <property type="evidence" value="ECO:0007669"/>
    <property type="project" value="InterPro"/>
</dbReference>
<feature type="repeat" description="Solcar" evidence="7">
    <location>
        <begin position="222"/>
        <end position="304"/>
    </location>
</feature>
<evidence type="ECO:0000256" key="9">
    <source>
        <dbReference type="SAM" id="Phobius"/>
    </source>
</evidence>
<feature type="transmembrane region" description="Helical" evidence="9">
    <location>
        <begin position="224"/>
        <end position="242"/>
    </location>
</feature>
<dbReference type="InterPro" id="IPR018108">
    <property type="entry name" value="MCP_transmembrane"/>
</dbReference>
<reference evidence="10" key="1">
    <citation type="journal article" date="2017" name="Ticks Tick Borne Dis.">
        <title>An insight into the sialome of Hyalomma excavatum.</title>
        <authorList>
            <person name="Ribeiro J.M."/>
            <person name="Slovak M."/>
            <person name="Francischetti I.M."/>
        </authorList>
    </citation>
    <scope>NUCLEOTIDE SEQUENCE</scope>
    <source>
        <strain evidence="10">Samish</strain>
        <tissue evidence="10">Salivary glands</tissue>
    </source>
</reference>
<evidence type="ECO:0000256" key="2">
    <source>
        <dbReference type="ARBA" id="ARBA00006375"/>
    </source>
</evidence>
<dbReference type="AlphaFoldDB" id="A0A131XHY2"/>
<evidence type="ECO:0000313" key="10">
    <source>
        <dbReference type="EMBL" id="JAP65972.1"/>
    </source>
</evidence>
<dbReference type="Gene3D" id="1.50.40.10">
    <property type="entry name" value="Mitochondrial carrier domain"/>
    <property type="match status" value="2"/>
</dbReference>
<accession>A0A131XHY2</accession>
<comment type="subcellular location">
    <subcellularLocation>
        <location evidence="1">Membrane</location>
        <topology evidence="1">Multi-pass membrane protein</topology>
    </subcellularLocation>
</comment>
<keyword evidence="6 7" id="KW-0472">Membrane</keyword>
<dbReference type="PANTHER" id="PTHR46314:SF2">
    <property type="entry name" value="SOLUTE CARRIER FAMILY 25 MEMBER 44"/>
    <property type="match status" value="1"/>
</dbReference>
<dbReference type="GO" id="GO:0005739">
    <property type="term" value="C:mitochondrion"/>
    <property type="evidence" value="ECO:0007669"/>
    <property type="project" value="InterPro"/>
</dbReference>
<dbReference type="Pfam" id="PF00153">
    <property type="entry name" value="Mito_carr"/>
    <property type="match status" value="3"/>
</dbReference>
<dbReference type="InterPro" id="IPR002067">
    <property type="entry name" value="MCP"/>
</dbReference>
<proteinExistence type="evidence at transcript level"/>
<keyword evidence="3 8" id="KW-0813">Transport</keyword>
<feature type="repeat" description="Solcar" evidence="7">
    <location>
        <begin position="108"/>
        <end position="212"/>
    </location>
</feature>
<dbReference type="PROSITE" id="PS50920">
    <property type="entry name" value="SOLCAR"/>
    <property type="match status" value="3"/>
</dbReference>
<evidence type="ECO:0000256" key="6">
    <source>
        <dbReference type="ARBA" id="ARBA00023136"/>
    </source>
</evidence>
<dbReference type="PRINTS" id="PR00926">
    <property type="entry name" value="MITOCARRIER"/>
</dbReference>
<dbReference type="InterPro" id="IPR042164">
    <property type="entry name" value="SLC25A44"/>
</dbReference>
<dbReference type="PANTHER" id="PTHR46314">
    <property type="entry name" value="SOLUTE CARRIER FAMILY 25 MEMBER 44"/>
    <property type="match status" value="1"/>
</dbReference>
<dbReference type="EMBL" id="GEFH01002609">
    <property type="protein sequence ID" value="JAP65972.1"/>
    <property type="molecule type" value="mRNA"/>
</dbReference>
<keyword evidence="5" id="KW-0677">Repeat</keyword>
<dbReference type="SUPFAM" id="SSF103506">
    <property type="entry name" value="Mitochondrial carrier"/>
    <property type="match status" value="1"/>
</dbReference>
<evidence type="ECO:0000256" key="3">
    <source>
        <dbReference type="ARBA" id="ARBA00022448"/>
    </source>
</evidence>
<dbReference type="GO" id="GO:0016020">
    <property type="term" value="C:membrane"/>
    <property type="evidence" value="ECO:0007669"/>
    <property type="project" value="UniProtKB-SubCell"/>
</dbReference>
<protein>
    <submittedName>
        <fullName evidence="10">Putative solute carrier family 25 member 44-like protein</fullName>
    </submittedName>
</protein>